<feature type="compositionally biased region" description="Basic and acidic residues" evidence="1">
    <location>
        <begin position="44"/>
        <end position="56"/>
    </location>
</feature>
<protein>
    <recommendedName>
        <fullName evidence="4">Hemolysin-type calcium-binding repeat (2 copies)</fullName>
    </recommendedName>
</protein>
<proteinExistence type="predicted"/>
<dbReference type="EMBL" id="AONG01000001">
    <property type="protein sequence ID" value="KIQ71396.1"/>
    <property type="molecule type" value="Genomic_DNA"/>
</dbReference>
<evidence type="ECO:0008006" key="4">
    <source>
        <dbReference type="Google" id="ProtNLM"/>
    </source>
</evidence>
<dbReference type="Pfam" id="PF00353">
    <property type="entry name" value="HemolysinCabind"/>
    <property type="match status" value="1"/>
</dbReference>
<feature type="region of interest" description="Disordered" evidence="1">
    <location>
        <begin position="1"/>
        <end position="69"/>
    </location>
</feature>
<comment type="caution">
    <text evidence="2">The sequence shown here is derived from an EMBL/GenBank/DDBJ whole genome shotgun (WGS) entry which is preliminary data.</text>
</comment>
<reference evidence="2 3" key="1">
    <citation type="submission" date="2013-01" db="EMBL/GenBank/DDBJ databases">
        <authorList>
            <person name="Fiebig A."/>
            <person name="Goeker M."/>
            <person name="Klenk H.-P.P."/>
        </authorList>
    </citation>
    <scope>NUCLEOTIDE SEQUENCE [LARGE SCALE GENOMIC DNA]</scope>
    <source>
        <strain evidence="2 3">DSM 24838</strain>
        <plasmid evidence="2 3">pWENMAR1</plasmid>
    </source>
</reference>
<organism evidence="2 3">
    <name type="scientific">Wenxinia marina DSM 24838</name>
    <dbReference type="NCBI Taxonomy" id="1123501"/>
    <lineage>
        <taxon>Bacteria</taxon>
        <taxon>Pseudomonadati</taxon>
        <taxon>Pseudomonadota</taxon>
        <taxon>Alphaproteobacteria</taxon>
        <taxon>Rhodobacterales</taxon>
        <taxon>Roseobacteraceae</taxon>
        <taxon>Wenxinia</taxon>
    </lineage>
</organism>
<keyword evidence="2" id="KW-0614">Plasmid</keyword>
<dbReference type="PROSITE" id="PS00330">
    <property type="entry name" value="HEMOLYSIN_CALCIUM"/>
    <property type="match status" value="1"/>
</dbReference>
<dbReference type="InterPro" id="IPR018511">
    <property type="entry name" value="Hemolysin-typ_Ca-bd_CS"/>
</dbReference>
<dbReference type="RefSeq" id="WP_018302630.1">
    <property type="nucleotide sequence ID" value="NZ_CM003137.1"/>
</dbReference>
<feature type="compositionally biased region" description="Acidic residues" evidence="1">
    <location>
        <begin position="1"/>
        <end position="15"/>
    </location>
</feature>
<dbReference type="AlphaFoldDB" id="A0A0D0PJ11"/>
<dbReference type="SUPFAM" id="SSF51120">
    <property type="entry name" value="beta-Roll"/>
    <property type="match status" value="1"/>
</dbReference>
<gene>
    <name evidence="2" type="ORF">Wenmar_04108</name>
</gene>
<dbReference type="InterPro" id="IPR001343">
    <property type="entry name" value="Hemolysn_Ca-bd"/>
</dbReference>
<dbReference type="InterPro" id="IPR011049">
    <property type="entry name" value="Serralysin-like_metalloprot_C"/>
</dbReference>
<evidence type="ECO:0000256" key="1">
    <source>
        <dbReference type="SAM" id="MobiDB-lite"/>
    </source>
</evidence>
<name>A0A0D0PJ11_9RHOB</name>
<dbReference type="Proteomes" id="UP000035100">
    <property type="component" value="Plasmid pWENMAR1"/>
</dbReference>
<evidence type="ECO:0000313" key="2">
    <source>
        <dbReference type="EMBL" id="KIQ71396.1"/>
    </source>
</evidence>
<evidence type="ECO:0000313" key="3">
    <source>
        <dbReference type="Proteomes" id="UP000035100"/>
    </source>
</evidence>
<sequence length="135" mass="13811">MESDNPDIVADDDPTGPDSGGDGGSGAEPGGPLDLALAGDSDPDLLRGQDGNDRLEGLGGNDTLAGQGGTDTLIGGEGRDAFTFFSGPGQGVDTVMDFEADDRLALDDRFFPAFATDGIDPRAVAGLTFEDVWLF</sequence>
<dbReference type="eggNOG" id="COG2931">
    <property type="taxonomic scope" value="Bacteria"/>
</dbReference>
<dbReference type="GO" id="GO:0005509">
    <property type="term" value="F:calcium ion binding"/>
    <property type="evidence" value="ECO:0007669"/>
    <property type="project" value="InterPro"/>
</dbReference>
<feature type="compositionally biased region" description="Gly residues" evidence="1">
    <location>
        <begin position="18"/>
        <end position="29"/>
    </location>
</feature>
<geneLocation type="plasmid" evidence="2 3">
    <name>pWENMAR1</name>
</geneLocation>
<dbReference type="PRINTS" id="PR00313">
    <property type="entry name" value="CABNDNGRPT"/>
</dbReference>
<dbReference type="Gene3D" id="2.150.10.10">
    <property type="entry name" value="Serralysin-like metalloprotease, C-terminal"/>
    <property type="match status" value="1"/>
</dbReference>
<accession>A0A0D0PJ11</accession>
<keyword evidence="3" id="KW-1185">Reference proteome</keyword>